<gene>
    <name evidence="2" type="ORF">BURMUCGD2_5647</name>
</gene>
<dbReference type="InterPro" id="IPR010069">
    <property type="entry name" value="CdiA_FHA1_rpt"/>
</dbReference>
<protein>
    <submittedName>
        <fullName evidence="2">Adhesin HecA family</fullName>
    </submittedName>
</protein>
<dbReference type="NCBIfam" id="TIGR01731">
    <property type="entry name" value="fil_hemag_20aa"/>
    <property type="match status" value="1"/>
</dbReference>
<evidence type="ECO:0000313" key="3">
    <source>
        <dbReference type="Proteomes" id="UP000004535"/>
    </source>
</evidence>
<evidence type="ECO:0000256" key="1">
    <source>
        <dbReference type="SAM" id="MobiDB-lite"/>
    </source>
</evidence>
<evidence type="ECO:0000313" key="2">
    <source>
        <dbReference type="EMBL" id="EEE08506.1"/>
    </source>
</evidence>
<reference evidence="2 3" key="1">
    <citation type="journal article" date="2012" name="J. Bacteriol.">
        <title>Draft Genome Sequence Determination for Cystic Fibrosis and Chronic Granulomatous Disease Burkholderia multivorans Isolates.</title>
        <authorList>
            <person name="Varga J.J."/>
            <person name="Losada L."/>
            <person name="Zelazny A.M."/>
            <person name="Brinkac L."/>
            <person name="Harkins D."/>
            <person name="Radune D."/>
            <person name="Hostetler J."/>
            <person name="Sampaio E.P."/>
            <person name="Ronning C.M."/>
            <person name="Nierman W.C."/>
            <person name="Greenberg D.E."/>
            <person name="Holland S.M."/>
            <person name="Goldberg J.B."/>
        </authorList>
    </citation>
    <scope>NUCLEOTIDE SEQUENCE [LARGE SCALE GENOMIC DNA]</scope>
    <source>
        <strain evidence="2 3">CGD2</strain>
    </source>
</reference>
<feature type="compositionally biased region" description="Low complexity" evidence="1">
    <location>
        <begin position="11"/>
        <end position="24"/>
    </location>
</feature>
<accession>B9BKN9</accession>
<dbReference type="EMBL" id="ACFC01000002">
    <property type="protein sequence ID" value="EEE08506.1"/>
    <property type="molecule type" value="Genomic_DNA"/>
</dbReference>
<organism evidence="2 3">
    <name type="scientific">Burkholderia multivorans CGD2</name>
    <dbReference type="NCBI Taxonomy" id="513052"/>
    <lineage>
        <taxon>Bacteria</taxon>
        <taxon>Pseudomonadati</taxon>
        <taxon>Pseudomonadota</taxon>
        <taxon>Betaproteobacteria</taxon>
        <taxon>Burkholderiales</taxon>
        <taxon>Burkholderiaceae</taxon>
        <taxon>Burkholderia</taxon>
        <taxon>Burkholderia cepacia complex</taxon>
    </lineage>
</organism>
<sequence>MRASAIAHCTSNGASSGASRSSPSTKRASGVRCEGYVDQQSGSSSVISAGTNLQINAGSLTNIGSLIAAGNNATIAVAGPVVN</sequence>
<name>B9BKN9_9BURK</name>
<feature type="region of interest" description="Disordered" evidence="1">
    <location>
        <begin position="1"/>
        <end position="32"/>
    </location>
</feature>
<dbReference type="Proteomes" id="UP000004535">
    <property type="component" value="Unassembled WGS sequence"/>
</dbReference>
<comment type="caution">
    <text evidence="2">The sequence shown here is derived from an EMBL/GenBank/DDBJ whole genome shotgun (WGS) entry which is preliminary data.</text>
</comment>
<proteinExistence type="predicted"/>
<dbReference type="AlphaFoldDB" id="B9BKN9"/>